<dbReference type="EMBL" id="JAVXUP010000249">
    <property type="protein sequence ID" value="KAK3032947.1"/>
    <property type="molecule type" value="Genomic_DNA"/>
</dbReference>
<accession>A0AA88WSU1</accession>
<name>A0AA88WSU1_9ASTE</name>
<proteinExistence type="predicted"/>
<protein>
    <submittedName>
        <fullName evidence="1">Uncharacterized protein</fullName>
    </submittedName>
</protein>
<reference evidence="1" key="1">
    <citation type="submission" date="2022-12" db="EMBL/GenBank/DDBJ databases">
        <title>Draft genome assemblies for two species of Escallonia (Escalloniales).</title>
        <authorList>
            <person name="Chanderbali A."/>
            <person name="Dervinis C."/>
            <person name="Anghel I."/>
            <person name="Soltis D."/>
            <person name="Soltis P."/>
            <person name="Zapata F."/>
        </authorList>
    </citation>
    <scope>NUCLEOTIDE SEQUENCE</scope>
    <source>
        <strain evidence="1">UCBG64.0493</strain>
        <tissue evidence="1">Leaf</tissue>
    </source>
</reference>
<dbReference type="AlphaFoldDB" id="A0AA88WSU1"/>
<evidence type="ECO:0000313" key="1">
    <source>
        <dbReference type="EMBL" id="KAK3032947.1"/>
    </source>
</evidence>
<keyword evidence="2" id="KW-1185">Reference proteome</keyword>
<evidence type="ECO:0000313" key="2">
    <source>
        <dbReference type="Proteomes" id="UP001188597"/>
    </source>
</evidence>
<organism evidence="1 2">
    <name type="scientific">Escallonia herrerae</name>
    <dbReference type="NCBI Taxonomy" id="1293975"/>
    <lineage>
        <taxon>Eukaryota</taxon>
        <taxon>Viridiplantae</taxon>
        <taxon>Streptophyta</taxon>
        <taxon>Embryophyta</taxon>
        <taxon>Tracheophyta</taxon>
        <taxon>Spermatophyta</taxon>
        <taxon>Magnoliopsida</taxon>
        <taxon>eudicotyledons</taxon>
        <taxon>Gunneridae</taxon>
        <taxon>Pentapetalae</taxon>
        <taxon>asterids</taxon>
        <taxon>campanulids</taxon>
        <taxon>Escalloniales</taxon>
        <taxon>Escalloniaceae</taxon>
        <taxon>Escallonia</taxon>
    </lineage>
</organism>
<dbReference type="Proteomes" id="UP001188597">
    <property type="component" value="Unassembled WGS sequence"/>
</dbReference>
<gene>
    <name evidence="1" type="ORF">RJ639_036118</name>
</gene>
<sequence>MELIKLSKFKLQLRVLISEFVNSGTGNAPPPINCTSSSRFSFEILYLLIIIGLQRPSKFVNYLQKDNVLIENKQKESKETINSLLHSRERFVKAYEDSTCEMKRSIESRDRQIAVLNEKINAHLLLVDSIAKEAFSVKQIVDNAQHVLRGKEEVGMY</sequence>
<comment type="caution">
    <text evidence="1">The sequence shown here is derived from an EMBL/GenBank/DDBJ whole genome shotgun (WGS) entry which is preliminary data.</text>
</comment>